<dbReference type="EMBL" id="QUAH01000005">
    <property type="protein sequence ID" value="RFT16118.1"/>
    <property type="molecule type" value="Genomic_DNA"/>
</dbReference>
<protein>
    <submittedName>
        <fullName evidence="1">Uncharacterized protein</fullName>
    </submittedName>
</protein>
<evidence type="ECO:0000313" key="1">
    <source>
        <dbReference type="EMBL" id="RFT16118.1"/>
    </source>
</evidence>
<gene>
    <name evidence="1" type="ORF">OP8BY_2124</name>
</gene>
<name>A0A3E2BN19_9BACT</name>
<sequence length="46" mass="5168">MAKSRTKLNLAEETKKLYTFCPEKRGNCVWPAAQNGMRGPKISQAN</sequence>
<reference evidence="1 2" key="1">
    <citation type="submission" date="2018-08" db="EMBL/GenBank/DDBJ databases">
        <title>Genome analysis of the thermophilic bacterium of the candidate phylum Aminicenantes from deep subsurface aquifer revealed its physiology and ecological role.</title>
        <authorList>
            <person name="Kadnikov V.V."/>
            <person name="Mardanov A.V."/>
            <person name="Beletsky A.V."/>
            <person name="Karnachuk O.V."/>
            <person name="Ravin N.V."/>
        </authorList>
    </citation>
    <scope>NUCLEOTIDE SEQUENCE [LARGE SCALE GENOMIC DNA]</scope>
    <source>
        <strain evidence="1">BY38</strain>
    </source>
</reference>
<accession>A0A3E2BN19</accession>
<dbReference type="AlphaFoldDB" id="A0A3E2BN19"/>
<dbReference type="Proteomes" id="UP000257323">
    <property type="component" value="Unassembled WGS sequence"/>
</dbReference>
<proteinExistence type="predicted"/>
<evidence type="ECO:0000313" key="2">
    <source>
        <dbReference type="Proteomes" id="UP000257323"/>
    </source>
</evidence>
<organism evidence="1 2">
    <name type="scientific">Candidatus Saccharicenans subterraneus</name>
    <dbReference type="NCBI Taxonomy" id="2508984"/>
    <lineage>
        <taxon>Bacteria</taxon>
        <taxon>Candidatus Aminicenantota</taxon>
        <taxon>Candidatus Aminicenantia</taxon>
        <taxon>Candidatus Aminicenantales</taxon>
        <taxon>Candidatus Saccharicenantaceae</taxon>
        <taxon>Candidatus Saccharicenans</taxon>
    </lineage>
</organism>
<comment type="caution">
    <text evidence="1">The sequence shown here is derived from an EMBL/GenBank/DDBJ whole genome shotgun (WGS) entry which is preliminary data.</text>
</comment>